<name>A0ABR1PEX0_DIAER</name>
<feature type="domain" description="Clr5" evidence="2">
    <location>
        <begin position="157"/>
        <end position="209"/>
    </location>
</feature>
<organism evidence="3 4">
    <name type="scientific">Diaporthe eres</name>
    <name type="common">Phomopsis oblonga</name>
    <dbReference type="NCBI Taxonomy" id="83184"/>
    <lineage>
        <taxon>Eukaryota</taxon>
        <taxon>Fungi</taxon>
        <taxon>Dikarya</taxon>
        <taxon>Ascomycota</taxon>
        <taxon>Pezizomycotina</taxon>
        <taxon>Sordariomycetes</taxon>
        <taxon>Sordariomycetidae</taxon>
        <taxon>Diaporthales</taxon>
        <taxon>Diaporthaceae</taxon>
        <taxon>Diaporthe</taxon>
        <taxon>Diaporthe eres species complex</taxon>
    </lineage>
</organism>
<accession>A0ABR1PEX0</accession>
<dbReference type="EMBL" id="JAKNSF020000014">
    <property type="protein sequence ID" value="KAK7735128.1"/>
    <property type="molecule type" value="Genomic_DNA"/>
</dbReference>
<dbReference type="PANTHER" id="PTHR38788">
    <property type="entry name" value="CLR5 DOMAIN-CONTAINING PROTEIN"/>
    <property type="match status" value="1"/>
</dbReference>
<dbReference type="Proteomes" id="UP001430848">
    <property type="component" value="Unassembled WGS sequence"/>
</dbReference>
<comment type="caution">
    <text evidence="3">The sequence shown here is derived from an EMBL/GenBank/DDBJ whole genome shotgun (WGS) entry which is preliminary data.</text>
</comment>
<proteinExistence type="predicted"/>
<evidence type="ECO:0000256" key="1">
    <source>
        <dbReference type="SAM" id="MobiDB-lite"/>
    </source>
</evidence>
<sequence>MSLCLCKSSLKDGQGGEGFAFHPLYFFLSCPVHPTSSERLQQSDIRGLDFAPPLIRVWSLDDYFDDAIDDTDHELSEPPFASDASSSPEQSGSQPKTPEPFPNHPVKVEETPVDIGFVKERQSDSPETGLIDKVYHPYHATGSLRTTAPDQRIIPDQDDWERYKSVIEDLYMRQNLNLAQVRDVMESNYGIRATSKMYKYRFKKWNWAKYSSKGHRAAIEAGQVVIQPAGKSRTKPSELDNFRLRAVRELRRARRQERALAYPLLHQNDQARDFNTILTMTKQFIVGETETSIVYCSSHPTLDTTRRFSSGSGQDMYQTFVSALAAFSLNDFMLGGRLLRRAFRALDSEIDHLGLIRSVEYCFSIPHLFVSYGRNDLATLLLKYMAPRLQMIPKRHPLAIICGPLLSIIQTSREPSRDSLDRVLQLGADTFAEAHSDDLRAVLYFRARFCNIDFKAAEDIFVDYQGLVAEYAARFGKMHPRTLSTEREMLDFGARYRIKPAVTKESCELAISKIENYYAERNLPTQSWSHSHQKLWMDLECLLTEVVATGGELPRAIEMSRDIYGYVANTSGCLPSNRWYAINSFQIWLEMMLYSVGQVDVGDEFRSRRLSSEQYLVLDKESIDEEEDFLNSHN</sequence>
<dbReference type="InterPro" id="IPR025676">
    <property type="entry name" value="Clr5_dom"/>
</dbReference>
<dbReference type="Pfam" id="PF14420">
    <property type="entry name" value="Clr5"/>
    <property type="match status" value="1"/>
</dbReference>
<feature type="region of interest" description="Disordered" evidence="1">
    <location>
        <begin position="69"/>
        <end position="107"/>
    </location>
</feature>
<feature type="compositionally biased region" description="Polar residues" evidence="1">
    <location>
        <begin position="83"/>
        <end position="96"/>
    </location>
</feature>
<dbReference type="PANTHER" id="PTHR38788:SF3">
    <property type="entry name" value="CLR5 DOMAIN-CONTAINING PROTEIN"/>
    <property type="match status" value="1"/>
</dbReference>
<evidence type="ECO:0000313" key="3">
    <source>
        <dbReference type="EMBL" id="KAK7735128.1"/>
    </source>
</evidence>
<protein>
    <recommendedName>
        <fullName evidence="2">Clr5 domain-containing protein</fullName>
    </recommendedName>
</protein>
<evidence type="ECO:0000259" key="2">
    <source>
        <dbReference type="Pfam" id="PF14420"/>
    </source>
</evidence>
<dbReference type="PROSITE" id="PS51257">
    <property type="entry name" value="PROKAR_LIPOPROTEIN"/>
    <property type="match status" value="1"/>
</dbReference>
<keyword evidence="4" id="KW-1185">Reference proteome</keyword>
<gene>
    <name evidence="3" type="ORF">SLS63_004115</name>
</gene>
<evidence type="ECO:0000313" key="4">
    <source>
        <dbReference type="Proteomes" id="UP001430848"/>
    </source>
</evidence>
<reference evidence="3 4" key="1">
    <citation type="submission" date="2024-02" db="EMBL/GenBank/DDBJ databases">
        <title>De novo assembly and annotation of 12 fungi associated with fruit tree decline syndrome in Ontario, Canada.</title>
        <authorList>
            <person name="Sulman M."/>
            <person name="Ellouze W."/>
            <person name="Ilyukhin E."/>
        </authorList>
    </citation>
    <scope>NUCLEOTIDE SEQUENCE [LARGE SCALE GENOMIC DNA]</scope>
    <source>
        <strain evidence="3 4">M169</strain>
    </source>
</reference>